<keyword evidence="5" id="KW-1133">Transmembrane helix</keyword>
<feature type="domain" description="DAGKc" evidence="7">
    <location>
        <begin position="210"/>
        <end position="334"/>
    </location>
</feature>
<evidence type="ECO:0000256" key="5">
    <source>
        <dbReference type="ARBA" id="ARBA00022989"/>
    </source>
</evidence>
<comment type="subcellular location">
    <subcellularLocation>
        <location evidence="1">Cell membrane</location>
        <topology evidence="1">Multi-pass membrane protein</topology>
    </subcellularLocation>
</comment>
<dbReference type="Proteomes" id="UP001589783">
    <property type="component" value="Unassembled WGS sequence"/>
</dbReference>
<evidence type="ECO:0000313" key="8">
    <source>
        <dbReference type="EMBL" id="MFC0315395.1"/>
    </source>
</evidence>
<keyword evidence="8" id="KW-0808">Transferase</keyword>
<dbReference type="GO" id="GO:0016301">
    <property type="term" value="F:kinase activity"/>
    <property type="evidence" value="ECO:0007669"/>
    <property type="project" value="UniProtKB-KW"/>
</dbReference>
<dbReference type="InterPro" id="IPR016064">
    <property type="entry name" value="NAD/diacylglycerol_kinase_sf"/>
</dbReference>
<dbReference type="SMART" id="SM00046">
    <property type="entry name" value="DAGKc"/>
    <property type="match status" value="1"/>
</dbReference>
<dbReference type="EMBL" id="JBHLWV010000020">
    <property type="protein sequence ID" value="MFC0315395.1"/>
    <property type="molecule type" value="Genomic_DNA"/>
</dbReference>
<evidence type="ECO:0000256" key="4">
    <source>
        <dbReference type="ARBA" id="ARBA00022801"/>
    </source>
</evidence>
<evidence type="ECO:0000256" key="2">
    <source>
        <dbReference type="ARBA" id="ARBA00022475"/>
    </source>
</evidence>
<dbReference type="PANTHER" id="PTHR14969:SF62">
    <property type="entry name" value="DECAPRENYLPHOSPHORYL-5-PHOSPHORIBOSE PHOSPHATASE RV3807C-RELATED"/>
    <property type="match status" value="1"/>
</dbReference>
<dbReference type="SUPFAM" id="SSF48317">
    <property type="entry name" value="Acid phosphatase/Vanadium-dependent haloperoxidase"/>
    <property type="match status" value="1"/>
</dbReference>
<evidence type="ECO:0000313" key="9">
    <source>
        <dbReference type="Proteomes" id="UP001589783"/>
    </source>
</evidence>
<keyword evidence="2" id="KW-1003">Cell membrane</keyword>
<dbReference type="InterPro" id="IPR017438">
    <property type="entry name" value="ATP-NAD_kinase_N"/>
</dbReference>
<dbReference type="InterPro" id="IPR036938">
    <property type="entry name" value="PAP2/HPO_sf"/>
</dbReference>
<dbReference type="RefSeq" id="WP_382364048.1">
    <property type="nucleotide sequence ID" value="NZ_JBHLWV010000020.1"/>
</dbReference>
<dbReference type="SUPFAM" id="SSF111331">
    <property type="entry name" value="NAD kinase/diacylglycerol kinase-like"/>
    <property type="match status" value="1"/>
</dbReference>
<name>A0ABV6H929_9ACTN</name>
<evidence type="ECO:0000259" key="7">
    <source>
        <dbReference type="PROSITE" id="PS50146"/>
    </source>
</evidence>
<reference evidence="8 9" key="1">
    <citation type="submission" date="2024-09" db="EMBL/GenBank/DDBJ databases">
        <authorList>
            <person name="Sun Q."/>
            <person name="Mori K."/>
        </authorList>
    </citation>
    <scope>NUCLEOTIDE SEQUENCE [LARGE SCALE GENOMIC DNA]</scope>
    <source>
        <strain evidence="8 9">CCM 7957</strain>
    </source>
</reference>
<keyword evidence="4" id="KW-0378">Hydrolase</keyword>
<dbReference type="PROSITE" id="PS50146">
    <property type="entry name" value="DAGK"/>
    <property type="match status" value="1"/>
</dbReference>
<dbReference type="PANTHER" id="PTHR14969">
    <property type="entry name" value="SPHINGOSINE-1-PHOSPHATE PHOSPHOHYDROLASE"/>
    <property type="match status" value="1"/>
</dbReference>
<keyword evidence="9" id="KW-1185">Reference proteome</keyword>
<gene>
    <name evidence="8" type="ORF">ACFFJD_11105</name>
</gene>
<protein>
    <submittedName>
        <fullName evidence="8">Diacylglycerol kinase family protein</fullName>
    </submittedName>
</protein>
<dbReference type="InterPro" id="IPR001206">
    <property type="entry name" value="Diacylglycerol_kinase_cat_dom"/>
</dbReference>
<dbReference type="SMART" id="SM00014">
    <property type="entry name" value="acidPPc"/>
    <property type="match status" value="1"/>
</dbReference>
<evidence type="ECO:0000256" key="6">
    <source>
        <dbReference type="ARBA" id="ARBA00023136"/>
    </source>
</evidence>
<evidence type="ECO:0000256" key="1">
    <source>
        <dbReference type="ARBA" id="ARBA00004651"/>
    </source>
</evidence>
<dbReference type="CDD" id="cd01610">
    <property type="entry name" value="PAP2_like"/>
    <property type="match status" value="1"/>
</dbReference>
<comment type="caution">
    <text evidence="8">The sequence shown here is derived from an EMBL/GenBank/DDBJ whole genome shotgun (WGS) entry which is preliminary data.</text>
</comment>
<dbReference type="Pfam" id="PF00781">
    <property type="entry name" value="DAGK_cat"/>
    <property type="match status" value="1"/>
</dbReference>
<dbReference type="InterPro" id="IPR000326">
    <property type="entry name" value="PAP2/HPO"/>
</dbReference>
<dbReference type="Pfam" id="PF01569">
    <property type="entry name" value="PAP2"/>
    <property type="match status" value="1"/>
</dbReference>
<dbReference type="Gene3D" id="3.40.50.10330">
    <property type="entry name" value="Probable inorganic polyphosphate/atp-NAD kinase, domain 1"/>
    <property type="match status" value="1"/>
</dbReference>
<evidence type="ECO:0000256" key="3">
    <source>
        <dbReference type="ARBA" id="ARBA00022692"/>
    </source>
</evidence>
<dbReference type="Gene3D" id="1.20.144.10">
    <property type="entry name" value="Phosphatidic acid phosphatase type 2/haloperoxidase"/>
    <property type="match status" value="1"/>
</dbReference>
<accession>A0ABV6H929</accession>
<dbReference type="Gene3D" id="2.60.200.40">
    <property type="match status" value="1"/>
</dbReference>
<keyword evidence="6" id="KW-0472">Membrane</keyword>
<keyword evidence="3" id="KW-0812">Transmembrane</keyword>
<keyword evidence="8" id="KW-0418">Kinase</keyword>
<proteinExistence type="predicted"/>
<organism evidence="8 9">
    <name type="scientific">Gordonia phosphorivorans</name>
    <dbReference type="NCBI Taxonomy" id="1056982"/>
    <lineage>
        <taxon>Bacteria</taxon>
        <taxon>Bacillati</taxon>
        <taxon>Actinomycetota</taxon>
        <taxon>Actinomycetes</taxon>
        <taxon>Mycobacteriales</taxon>
        <taxon>Gordoniaceae</taxon>
        <taxon>Gordonia</taxon>
    </lineage>
</organism>
<sequence>MSRHAFRRRTDRPCSSMTEGLSDLDVRVFEAIAHAPSPLLDATMKPLSAAADHGRLWFVLAAGMAATRRPDLQRAAVRGVATLGAASLLANQVGKRLYPRRRPNAHRITLARLRRQPMSSSFPSGHSASAAAFAAAVATENRPAGFALGLLAGAVGLSRIATGAHYPGDVLGGFLLGTSLAVLGAQLVPPVDEHAIVVPPPNPAVEPARPDGAGLTVLVNPASGDGTGQRVLDEVRRELPAARIVEVHDAAELADLAADAATEAEVLGVAGGDGTVACVAERAVAAGLPLAVFAAGTFNHFAKDVGTDSVAATAAAVREGRVAEVDVLLLNDETVILNTASIGAYPEFVRMRERFEHGARKPVAALRAGLYVLRHSTPVTVRMNGTEVSTLFFFLGNGRYGTPGLFPGRRTRLDDGLIDVRYLTTGHRLQTLRLAASLLSGRIRNSHLYQEAHVPEFTIESAEPIPVAHDGEAGERTRRADFRMDHRSLRVFGSALVPRR</sequence>